<accession>A0A0E0BYL8</accession>
<dbReference type="PANTHER" id="PTHR48170">
    <property type="entry name" value="ZINC FINGER GRF-TYPE DOMAIN-CONTAINING PROTEIN"/>
    <property type="match status" value="1"/>
</dbReference>
<name>A0A0E0BYL8_9ORYZ</name>
<feature type="domain" description="At1g61320/AtMIF1 LRR" evidence="2">
    <location>
        <begin position="97"/>
        <end position="204"/>
    </location>
</feature>
<evidence type="ECO:0000256" key="1">
    <source>
        <dbReference type="SAM" id="MobiDB-lite"/>
    </source>
</evidence>
<evidence type="ECO:0000313" key="4">
    <source>
        <dbReference type="Proteomes" id="UP000008021"/>
    </source>
</evidence>
<sequence length="397" mass="46933">MGCAAVVLLEFFEVLRILFYLKSILSKIKWNMKLKFIGEGPAALCKMTTRYPSRWLNRIDVQTGNHMNISKCDCVKFVLPFKLKWQIWIELEDPRPLQGSFSKLTVLNLVGISDGQYELLWMIFFLQAAPFLQNLNLTIQKDMRSRHGRQQETPYCETTCSEFKHKHLKSLKIAGFKVEEKYMEFVRMVMELAMALQTIILTDEESCNYYRPTPTGSRMFKKDDVGYAPEQLPPPGVKRPMCWCGDECCFHISHDWDSYGQRYWMCCNYSYSPEKPKPVPKGRKRKAKILVKEPEIPPPLCDFVEWIDKEMTNFHKSMIQSWHECQEEREEWQRQRAAKEKAERERREELELRELARKNREKEERAEDRARKLARAQRAKDAGSEAARKGKYPRCTQ</sequence>
<evidence type="ECO:0000259" key="2">
    <source>
        <dbReference type="Pfam" id="PF23622"/>
    </source>
</evidence>
<dbReference type="EnsemblPlants" id="OMERI01G06380.1">
    <property type="protein sequence ID" value="OMERI01G06380.1"/>
    <property type="gene ID" value="OMERI01G06380"/>
</dbReference>
<dbReference type="Proteomes" id="UP000008021">
    <property type="component" value="Chromosome 1"/>
</dbReference>
<feature type="compositionally biased region" description="Basic and acidic residues" evidence="1">
    <location>
        <begin position="341"/>
        <end position="371"/>
    </location>
</feature>
<dbReference type="HOGENOM" id="CLU_695186_0_0_1"/>
<keyword evidence="4" id="KW-1185">Reference proteome</keyword>
<feature type="region of interest" description="Disordered" evidence="1">
    <location>
        <begin position="341"/>
        <end position="397"/>
    </location>
</feature>
<proteinExistence type="predicted"/>
<protein>
    <recommendedName>
        <fullName evidence="2">At1g61320/AtMIF1 LRR domain-containing protein</fullName>
    </recommendedName>
</protein>
<dbReference type="Pfam" id="PF23622">
    <property type="entry name" value="LRR_At1g61320_AtMIF1"/>
    <property type="match status" value="1"/>
</dbReference>
<dbReference type="PANTHER" id="PTHR48170:SF1">
    <property type="entry name" value="ZINC FINGER GRF-TYPE DOMAIN-CONTAINING PROTEIN"/>
    <property type="match status" value="1"/>
</dbReference>
<organism evidence="3">
    <name type="scientific">Oryza meridionalis</name>
    <dbReference type="NCBI Taxonomy" id="40149"/>
    <lineage>
        <taxon>Eukaryota</taxon>
        <taxon>Viridiplantae</taxon>
        <taxon>Streptophyta</taxon>
        <taxon>Embryophyta</taxon>
        <taxon>Tracheophyta</taxon>
        <taxon>Spermatophyta</taxon>
        <taxon>Magnoliopsida</taxon>
        <taxon>Liliopsida</taxon>
        <taxon>Poales</taxon>
        <taxon>Poaceae</taxon>
        <taxon>BOP clade</taxon>
        <taxon>Oryzoideae</taxon>
        <taxon>Oryzeae</taxon>
        <taxon>Oryzinae</taxon>
        <taxon>Oryza</taxon>
    </lineage>
</organism>
<reference evidence="3" key="1">
    <citation type="submission" date="2015-04" db="UniProtKB">
        <authorList>
            <consortium name="EnsemblPlants"/>
        </authorList>
    </citation>
    <scope>IDENTIFICATION</scope>
</reference>
<reference evidence="3" key="2">
    <citation type="submission" date="2018-05" db="EMBL/GenBank/DDBJ databases">
        <title>OmerRS3 (Oryza meridionalis Reference Sequence Version 3).</title>
        <authorList>
            <person name="Zhang J."/>
            <person name="Kudrna D."/>
            <person name="Lee S."/>
            <person name="Talag J."/>
            <person name="Welchert J."/>
            <person name="Wing R.A."/>
        </authorList>
    </citation>
    <scope>NUCLEOTIDE SEQUENCE [LARGE SCALE GENOMIC DNA]</scope>
    <source>
        <strain evidence="3">cv. OR44</strain>
    </source>
</reference>
<dbReference type="Gramene" id="OMERI01G06380.1">
    <property type="protein sequence ID" value="OMERI01G06380.1"/>
    <property type="gene ID" value="OMERI01G06380"/>
</dbReference>
<evidence type="ECO:0000313" key="3">
    <source>
        <dbReference type="EnsemblPlants" id="OMERI01G06380.1"/>
    </source>
</evidence>
<dbReference type="AlphaFoldDB" id="A0A0E0BYL8"/>
<dbReference type="InterPro" id="IPR055357">
    <property type="entry name" value="LRR_At1g61320_AtMIF1"/>
</dbReference>
<feature type="compositionally biased region" description="Basic and acidic residues" evidence="1">
    <location>
        <begin position="378"/>
        <end position="388"/>
    </location>
</feature>